<keyword evidence="4" id="KW-1185">Reference proteome</keyword>
<reference evidence="3" key="2">
    <citation type="submission" date="2022-01" db="EMBL/GenBank/DDBJ databases">
        <authorList>
            <person name="Yamashiro T."/>
            <person name="Shiraishi A."/>
            <person name="Satake H."/>
            <person name="Nakayama K."/>
        </authorList>
    </citation>
    <scope>NUCLEOTIDE SEQUENCE</scope>
</reference>
<accession>A0ABQ5E4T6</accession>
<evidence type="ECO:0000313" key="3">
    <source>
        <dbReference type="EMBL" id="GJT45863.1"/>
    </source>
</evidence>
<reference evidence="3" key="1">
    <citation type="journal article" date="2022" name="Int. J. Mol. Sci.">
        <title>Draft Genome of Tanacetum Coccineum: Genomic Comparison of Closely Related Tanacetum-Family Plants.</title>
        <authorList>
            <person name="Yamashiro T."/>
            <person name="Shiraishi A."/>
            <person name="Nakayama K."/>
            <person name="Satake H."/>
        </authorList>
    </citation>
    <scope>NUCLEOTIDE SEQUENCE</scope>
</reference>
<organism evidence="3 4">
    <name type="scientific">Tanacetum coccineum</name>
    <dbReference type="NCBI Taxonomy" id="301880"/>
    <lineage>
        <taxon>Eukaryota</taxon>
        <taxon>Viridiplantae</taxon>
        <taxon>Streptophyta</taxon>
        <taxon>Embryophyta</taxon>
        <taxon>Tracheophyta</taxon>
        <taxon>Spermatophyta</taxon>
        <taxon>Magnoliopsida</taxon>
        <taxon>eudicotyledons</taxon>
        <taxon>Gunneridae</taxon>
        <taxon>Pentapetalae</taxon>
        <taxon>asterids</taxon>
        <taxon>campanulids</taxon>
        <taxon>Asterales</taxon>
        <taxon>Asteraceae</taxon>
        <taxon>Asteroideae</taxon>
        <taxon>Anthemideae</taxon>
        <taxon>Anthemidinae</taxon>
        <taxon>Tanacetum</taxon>
    </lineage>
</organism>
<feature type="coiled-coil region" evidence="1">
    <location>
        <begin position="186"/>
        <end position="220"/>
    </location>
</feature>
<protein>
    <submittedName>
        <fullName evidence="3">Uncharacterized protein</fullName>
    </submittedName>
</protein>
<name>A0ABQ5E4T6_9ASTR</name>
<sequence length="274" mass="31727">MTFITFQDLCLRQELLEYMDVYDNDASESLQPSWGKTYTLMLSAQLPVGNYDGEMTSKYFIEYTRIEVQQFHDTLIQHLESVKKSIDERALHKRDSGTTFEKQDECNSSGNDTDTDDTNIKPVYDEEPMADVQLTAEYNVVAKEQQHAKQLDLINEEKVYQDAEQCHDKRHFLAKLTKNKTTKLSHQSLESENTHLKNTVAQFQQKFSKLEAHCINLELQLQNNVFKSGQHGQFLKAKSNEAKVQNDIDVIETINIELQHKVAKLLKKNEHLKA</sequence>
<feature type="compositionally biased region" description="Basic and acidic residues" evidence="2">
    <location>
        <begin position="93"/>
        <end position="105"/>
    </location>
</feature>
<dbReference type="Proteomes" id="UP001151760">
    <property type="component" value="Unassembled WGS sequence"/>
</dbReference>
<comment type="caution">
    <text evidence="3">The sequence shown here is derived from an EMBL/GenBank/DDBJ whole genome shotgun (WGS) entry which is preliminary data.</text>
</comment>
<dbReference type="EMBL" id="BQNB010015936">
    <property type="protein sequence ID" value="GJT45863.1"/>
    <property type="molecule type" value="Genomic_DNA"/>
</dbReference>
<feature type="region of interest" description="Disordered" evidence="2">
    <location>
        <begin position="93"/>
        <end position="120"/>
    </location>
</feature>
<proteinExistence type="predicted"/>
<evidence type="ECO:0000256" key="2">
    <source>
        <dbReference type="SAM" id="MobiDB-lite"/>
    </source>
</evidence>
<evidence type="ECO:0000313" key="4">
    <source>
        <dbReference type="Proteomes" id="UP001151760"/>
    </source>
</evidence>
<gene>
    <name evidence="3" type="ORF">Tco_0954578</name>
</gene>
<keyword evidence="1" id="KW-0175">Coiled coil</keyword>
<evidence type="ECO:0000256" key="1">
    <source>
        <dbReference type="SAM" id="Coils"/>
    </source>
</evidence>